<dbReference type="Pfam" id="PF04365">
    <property type="entry name" value="BrnT_toxin"/>
    <property type="match status" value="1"/>
</dbReference>
<dbReference type="InterPro" id="IPR007460">
    <property type="entry name" value="BrnT_toxin"/>
</dbReference>
<keyword evidence="2" id="KW-1185">Reference proteome</keyword>
<sequence length="91" mass="10398">MEIEFDPAKDARNIAKHGVSFQAAEGFDWGTAFEREDDRFDYGEVRFVALGMIGGRLHVLAFTEGSHDDAIRAISLRLAEKHEVRFYHDQI</sequence>
<dbReference type="OrthoDB" id="839663at2"/>
<proteinExistence type="predicted"/>
<evidence type="ECO:0000313" key="1">
    <source>
        <dbReference type="EMBL" id="SFL32357.1"/>
    </source>
</evidence>
<dbReference type="Gene3D" id="3.10.450.530">
    <property type="entry name" value="Ribonuclease toxin, BrnT, of type II toxin-antitoxin system"/>
    <property type="match status" value="1"/>
</dbReference>
<dbReference type="AlphaFoldDB" id="A0A1I4GSQ0"/>
<evidence type="ECO:0000313" key="2">
    <source>
        <dbReference type="Proteomes" id="UP000199048"/>
    </source>
</evidence>
<protein>
    <submittedName>
        <fullName evidence="1">Uncharacterized protein</fullName>
    </submittedName>
</protein>
<dbReference type="Proteomes" id="UP000199048">
    <property type="component" value="Unassembled WGS sequence"/>
</dbReference>
<dbReference type="InterPro" id="IPR038573">
    <property type="entry name" value="BrnT_sf"/>
</dbReference>
<reference evidence="2" key="1">
    <citation type="submission" date="2016-10" db="EMBL/GenBank/DDBJ databases">
        <authorList>
            <person name="Varghese N."/>
            <person name="Submissions S."/>
        </authorList>
    </citation>
    <scope>NUCLEOTIDE SEQUENCE [LARGE SCALE GENOMIC DNA]</scope>
    <source>
        <strain evidence="2">BL36</strain>
    </source>
</reference>
<dbReference type="RefSeq" id="WP_092037656.1">
    <property type="nucleotide sequence ID" value="NZ_FOTK01000003.1"/>
</dbReference>
<gene>
    <name evidence="1" type="ORF">SAMN05192568_1003177</name>
</gene>
<dbReference type="EMBL" id="FOTK01000003">
    <property type="protein sequence ID" value="SFL32357.1"/>
    <property type="molecule type" value="Genomic_DNA"/>
</dbReference>
<accession>A0A1I4GSQ0</accession>
<name>A0A1I4GSQ0_9HYPH</name>
<dbReference type="STRING" id="582667.SAMN05192568_1003177"/>
<organism evidence="1 2">
    <name type="scientific">Methylobacterium pseudosasicola</name>
    <dbReference type="NCBI Taxonomy" id="582667"/>
    <lineage>
        <taxon>Bacteria</taxon>
        <taxon>Pseudomonadati</taxon>
        <taxon>Pseudomonadota</taxon>
        <taxon>Alphaproteobacteria</taxon>
        <taxon>Hyphomicrobiales</taxon>
        <taxon>Methylobacteriaceae</taxon>
        <taxon>Methylobacterium</taxon>
    </lineage>
</organism>